<dbReference type="InterPro" id="IPR000276">
    <property type="entry name" value="GPCR_Rhodpsn"/>
</dbReference>
<reference evidence="12 13" key="1">
    <citation type="journal article" date="2020" name="Nature">
        <title>Six reference-quality genomes reveal evolution of bat adaptations.</title>
        <authorList>
            <person name="Jebb D."/>
            <person name="Huang Z."/>
            <person name="Pippel M."/>
            <person name="Hughes G.M."/>
            <person name="Lavrichenko K."/>
            <person name="Devanna P."/>
            <person name="Winkler S."/>
            <person name="Jermiin L.S."/>
            <person name="Skirmuntt E.C."/>
            <person name="Katzourakis A."/>
            <person name="Burkitt-Gray L."/>
            <person name="Ray D.A."/>
            <person name="Sullivan K.A.M."/>
            <person name="Roscito J.G."/>
            <person name="Kirilenko B.M."/>
            <person name="Davalos L.M."/>
            <person name="Corthals A.P."/>
            <person name="Power M.L."/>
            <person name="Jones G."/>
            <person name="Ransome R.D."/>
            <person name="Dechmann D.K.N."/>
            <person name="Locatelli A.G."/>
            <person name="Puechmaille S.J."/>
            <person name="Fedrigo O."/>
            <person name="Jarvis E.D."/>
            <person name="Hiller M."/>
            <person name="Vernes S.C."/>
            <person name="Myers E.W."/>
            <person name="Teeling E.C."/>
        </authorList>
    </citation>
    <scope>NUCLEOTIDE SEQUENCE [LARGE SCALE GENOMIC DNA]</scope>
    <source>
        <strain evidence="12">MMolMol1</strain>
        <tissue evidence="12">Muscle</tissue>
    </source>
</reference>
<dbReference type="FunFam" id="1.20.1070.10:FF:000193">
    <property type="entry name" value="Mas-related G-protein coupled receptor member E"/>
    <property type="match status" value="1"/>
</dbReference>
<keyword evidence="7" id="KW-0675">Receptor</keyword>
<organism evidence="12 13">
    <name type="scientific">Molossus molossus</name>
    <name type="common">Pallas' mastiff bat</name>
    <name type="synonym">Vespertilio molossus</name>
    <dbReference type="NCBI Taxonomy" id="27622"/>
    <lineage>
        <taxon>Eukaryota</taxon>
        <taxon>Metazoa</taxon>
        <taxon>Chordata</taxon>
        <taxon>Craniata</taxon>
        <taxon>Vertebrata</taxon>
        <taxon>Euteleostomi</taxon>
        <taxon>Mammalia</taxon>
        <taxon>Eutheria</taxon>
        <taxon>Laurasiatheria</taxon>
        <taxon>Chiroptera</taxon>
        <taxon>Yangochiroptera</taxon>
        <taxon>Molossidae</taxon>
        <taxon>Molossus</taxon>
    </lineage>
</organism>
<keyword evidence="2" id="KW-1003">Cell membrane</keyword>
<protein>
    <submittedName>
        <fullName evidence="12">MAS related GPR family member D</fullName>
    </submittedName>
</protein>
<keyword evidence="13" id="KW-1185">Reference proteome</keyword>
<feature type="transmembrane region" description="Helical" evidence="10">
    <location>
        <begin position="262"/>
        <end position="286"/>
    </location>
</feature>
<evidence type="ECO:0000256" key="6">
    <source>
        <dbReference type="ARBA" id="ARBA00023136"/>
    </source>
</evidence>
<feature type="transmembrane region" description="Helical" evidence="10">
    <location>
        <begin position="224"/>
        <end position="250"/>
    </location>
</feature>
<evidence type="ECO:0000256" key="7">
    <source>
        <dbReference type="ARBA" id="ARBA00023170"/>
    </source>
</evidence>
<evidence type="ECO:0000256" key="8">
    <source>
        <dbReference type="ARBA" id="ARBA00023224"/>
    </source>
</evidence>
<proteinExistence type="inferred from homology"/>
<dbReference type="GO" id="GO:0004930">
    <property type="term" value="F:G protein-coupled receptor activity"/>
    <property type="evidence" value="ECO:0007669"/>
    <property type="project" value="UniProtKB-KW"/>
</dbReference>
<dbReference type="PANTHER" id="PTHR11334:SF57">
    <property type="entry name" value="MAS-RELATED G-PROTEIN COUPLED RECEPTOR MEMBER D"/>
    <property type="match status" value="1"/>
</dbReference>
<evidence type="ECO:0000256" key="5">
    <source>
        <dbReference type="ARBA" id="ARBA00023040"/>
    </source>
</evidence>
<accession>A0A7J8ET84</accession>
<dbReference type="OrthoDB" id="9631784at2759"/>
<dbReference type="PRINTS" id="PR02108">
    <property type="entry name" value="MRGPCRFAMILY"/>
</dbReference>
<evidence type="ECO:0000256" key="3">
    <source>
        <dbReference type="ARBA" id="ARBA00022692"/>
    </source>
</evidence>
<evidence type="ECO:0000313" key="13">
    <source>
        <dbReference type="Proteomes" id="UP000550707"/>
    </source>
</evidence>
<dbReference type="EMBL" id="JACASF010000013">
    <property type="protein sequence ID" value="KAF6438252.1"/>
    <property type="molecule type" value="Genomic_DNA"/>
</dbReference>
<keyword evidence="4 10" id="KW-1133">Transmembrane helix</keyword>
<evidence type="ECO:0000256" key="2">
    <source>
        <dbReference type="ARBA" id="ARBA00022475"/>
    </source>
</evidence>
<dbReference type="InterPro" id="IPR017452">
    <property type="entry name" value="GPCR_Rhodpsn_7TM"/>
</dbReference>
<keyword evidence="8" id="KW-0807">Transducer</keyword>
<name>A0A7J8ET84_MOLMO</name>
<feature type="transmembrane region" description="Helical" evidence="10">
    <location>
        <begin position="25"/>
        <end position="52"/>
    </location>
</feature>
<dbReference type="PRINTS" id="PR02110">
    <property type="entry name" value="MRGPCRD"/>
</dbReference>
<dbReference type="Pfam" id="PF00001">
    <property type="entry name" value="7tm_1"/>
    <property type="match status" value="1"/>
</dbReference>
<evidence type="ECO:0000259" key="11">
    <source>
        <dbReference type="PROSITE" id="PS50262"/>
    </source>
</evidence>
<dbReference type="Proteomes" id="UP000550707">
    <property type="component" value="Unassembled WGS sequence"/>
</dbReference>
<dbReference type="InterPro" id="IPR026232">
    <property type="entry name" value="MRGPCRD"/>
</dbReference>
<dbReference type="AlphaFoldDB" id="A0A7J8ET84"/>
<sequence>MSQTPNDSQAPTWAPSGPSTGALEVAYFVLSGLAMFTCTCGILGNGLVMWLLSFRVKRTPCTTYVLHLAAADLLFLLCMAALLSLETHPETHPETGTQTTYDRAYEVLRRLKYFAYTVGLSLLTAISTLRCVSVLFPIWYKRHHTQRLSSWLCAGLWALSLLMNVLAAFFCSKFRQMNRHQCYVVDLTFSALIMGIFTPVMTVSSVTLSVQVRRASQRWGRRPTRLYVVILASVLVFLVCALPLGIYWFLLYWLHLQEQVVLLYSGLSRLSSTVSSGANPVIYFLVGSRRGRGGREPLGAVLRRALRDTPELEGRETPSVYTNEVGV</sequence>
<keyword evidence="3 10" id="KW-0812">Transmembrane</keyword>
<evidence type="ECO:0000256" key="9">
    <source>
        <dbReference type="ARBA" id="ARBA00061394"/>
    </source>
</evidence>
<feature type="domain" description="G-protein coupled receptors family 1 profile" evidence="11">
    <location>
        <begin position="44"/>
        <end position="283"/>
    </location>
</feature>
<evidence type="ECO:0000313" key="12">
    <source>
        <dbReference type="EMBL" id="KAF6438252.1"/>
    </source>
</evidence>
<dbReference type="PANTHER" id="PTHR11334">
    <property type="entry name" value="MAS-RELATED G-PROTEIN COUPLED RECEPTOR"/>
    <property type="match status" value="1"/>
</dbReference>
<dbReference type="CDD" id="cd15108">
    <property type="entry name" value="7tmA_MrgprD"/>
    <property type="match status" value="1"/>
</dbReference>
<dbReference type="Gene3D" id="1.20.1070.10">
    <property type="entry name" value="Rhodopsin 7-helix transmembrane proteins"/>
    <property type="match status" value="1"/>
</dbReference>
<evidence type="ECO:0000256" key="10">
    <source>
        <dbReference type="SAM" id="Phobius"/>
    </source>
</evidence>
<feature type="transmembrane region" description="Helical" evidence="10">
    <location>
        <begin position="64"/>
        <end position="85"/>
    </location>
</feature>
<comment type="subcellular location">
    <subcellularLocation>
        <location evidence="1">Cell membrane</location>
        <topology evidence="1">Multi-pass membrane protein</topology>
    </subcellularLocation>
</comment>
<comment type="caution">
    <text evidence="12">The sequence shown here is derived from an EMBL/GenBank/DDBJ whole genome shotgun (WGS) entry which is preliminary data.</text>
</comment>
<evidence type="ECO:0000256" key="4">
    <source>
        <dbReference type="ARBA" id="ARBA00022989"/>
    </source>
</evidence>
<dbReference type="FunCoup" id="A0A7J8ET84">
    <property type="interactions" value="1"/>
</dbReference>
<dbReference type="InterPro" id="IPR026234">
    <property type="entry name" value="MRGPCRFAMILY"/>
</dbReference>
<dbReference type="InParanoid" id="A0A7J8ET84"/>
<keyword evidence="6 10" id="KW-0472">Membrane</keyword>
<feature type="transmembrane region" description="Helical" evidence="10">
    <location>
        <begin position="190"/>
        <end position="212"/>
    </location>
</feature>
<comment type="similarity">
    <text evidence="9">Belongs to the G-protein coupled receptor 1 family. Mas subfamily.</text>
</comment>
<dbReference type="PRINTS" id="PR00237">
    <property type="entry name" value="GPCRRHODOPSN"/>
</dbReference>
<dbReference type="SUPFAM" id="SSF81321">
    <property type="entry name" value="Family A G protein-coupled receptor-like"/>
    <property type="match status" value="1"/>
</dbReference>
<feature type="transmembrane region" description="Helical" evidence="10">
    <location>
        <begin position="113"/>
        <end position="139"/>
    </location>
</feature>
<dbReference type="GO" id="GO:0005886">
    <property type="term" value="C:plasma membrane"/>
    <property type="evidence" value="ECO:0007669"/>
    <property type="project" value="UniProtKB-SubCell"/>
</dbReference>
<gene>
    <name evidence="12" type="ORF">HJG59_012419</name>
</gene>
<feature type="transmembrane region" description="Helical" evidence="10">
    <location>
        <begin position="151"/>
        <end position="170"/>
    </location>
</feature>
<dbReference type="PROSITE" id="PS50262">
    <property type="entry name" value="G_PROTEIN_RECEP_F1_2"/>
    <property type="match status" value="1"/>
</dbReference>
<keyword evidence="5" id="KW-0297">G-protein coupled receptor</keyword>
<evidence type="ECO:0000256" key="1">
    <source>
        <dbReference type="ARBA" id="ARBA00004651"/>
    </source>
</evidence>